<reference evidence="4" key="1">
    <citation type="journal article" date="2019" name="Int. J. Syst. Evol. Microbiol.">
        <title>The Global Catalogue of Microorganisms (GCM) 10K type strain sequencing project: providing services to taxonomists for standard genome sequencing and annotation.</title>
        <authorList>
            <consortium name="The Broad Institute Genomics Platform"/>
            <consortium name="The Broad Institute Genome Sequencing Center for Infectious Disease"/>
            <person name="Wu L."/>
            <person name="Ma J."/>
        </authorList>
    </citation>
    <scope>NUCLEOTIDE SEQUENCE [LARGE SCALE GENOMIC DNA]</scope>
    <source>
        <strain evidence="4">CCUG 56029</strain>
    </source>
</reference>
<proteinExistence type="predicted"/>
<dbReference type="InterPro" id="IPR000572">
    <property type="entry name" value="OxRdtase_Mopterin-bd_dom"/>
</dbReference>
<evidence type="ECO:0000259" key="2">
    <source>
        <dbReference type="Pfam" id="PF00174"/>
    </source>
</evidence>
<feature type="domain" description="Oxidoreductase molybdopterin-binding" evidence="2">
    <location>
        <begin position="122"/>
        <end position="213"/>
    </location>
</feature>
<evidence type="ECO:0000313" key="3">
    <source>
        <dbReference type="EMBL" id="MFC4427750.1"/>
    </source>
</evidence>
<organism evidence="3 4">
    <name type="scientific">Deinococcus navajonensis</name>
    <dbReference type="NCBI Taxonomy" id="309884"/>
    <lineage>
        <taxon>Bacteria</taxon>
        <taxon>Thermotogati</taxon>
        <taxon>Deinococcota</taxon>
        <taxon>Deinococci</taxon>
        <taxon>Deinococcales</taxon>
        <taxon>Deinococcaceae</taxon>
        <taxon>Deinococcus</taxon>
    </lineage>
</organism>
<dbReference type="Pfam" id="PF00174">
    <property type="entry name" value="Oxidored_molyb"/>
    <property type="match status" value="1"/>
</dbReference>
<dbReference type="RefSeq" id="WP_380041545.1">
    <property type="nucleotide sequence ID" value="NZ_JBHSEH010000024.1"/>
</dbReference>
<dbReference type="EMBL" id="JBHSEH010000024">
    <property type="protein sequence ID" value="MFC4427750.1"/>
    <property type="molecule type" value="Genomic_DNA"/>
</dbReference>
<keyword evidence="4" id="KW-1185">Reference proteome</keyword>
<evidence type="ECO:0000313" key="4">
    <source>
        <dbReference type="Proteomes" id="UP001595998"/>
    </source>
</evidence>
<comment type="caution">
    <text evidence="3">The sequence shown here is derived from an EMBL/GenBank/DDBJ whole genome shotgun (WGS) entry which is preliminary data.</text>
</comment>
<evidence type="ECO:0000256" key="1">
    <source>
        <dbReference type="SAM" id="MobiDB-lite"/>
    </source>
</evidence>
<gene>
    <name evidence="3" type="ORF">ACFOZ9_16145</name>
</gene>
<dbReference type="Proteomes" id="UP001595998">
    <property type="component" value="Unassembled WGS sequence"/>
</dbReference>
<name>A0ABV8XQF4_9DEIO</name>
<dbReference type="InterPro" id="IPR036374">
    <property type="entry name" value="OxRdtase_Mopterin-bd_sf"/>
</dbReference>
<dbReference type="Gene3D" id="3.90.420.10">
    <property type="entry name" value="Oxidoreductase, molybdopterin-binding domain"/>
    <property type="match status" value="1"/>
</dbReference>
<protein>
    <submittedName>
        <fullName evidence="3">Molybdopterin-dependent oxidoreductase</fullName>
    </submittedName>
</protein>
<sequence>MLPPNPGLRSAVLVALLGALLVQGGLAQSGAQEKKPGPGGSRTALQAALRPTKPPRRAESMPPPLGGFPYLRPAQPRPAAAPGAPALLITEVGTRRQTYTLAQLQALPALRYETYHPQLQKSFVYEGVPLRDLASAMGVLGRDLRVYAANGYVATIRAQDYENEALMLAYRADGKVISVMQKGPLTIVLPPDDRRFPPREYGYAWVWWVDRITPAP</sequence>
<accession>A0ABV8XQF4</accession>
<dbReference type="SUPFAM" id="SSF56524">
    <property type="entry name" value="Oxidoreductase molybdopterin-binding domain"/>
    <property type="match status" value="1"/>
</dbReference>
<feature type="region of interest" description="Disordered" evidence="1">
    <location>
        <begin position="28"/>
        <end position="63"/>
    </location>
</feature>